<name>A0A267MFX0_9FIRM</name>
<dbReference type="GO" id="GO:0055085">
    <property type="term" value="P:transmembrane transport"/>
    <property type="evidence" value="ECO:0007669"/>
    <property type="project" value="InterPro"/>
</dbReference>
<reference evidence="6 7" key="1">
    <citation type="submission" date="2017-06" db="EMBL/GenBank/DDBJ databases">
        <title>Draft genome sequence of anaerobic fermentative bacterium Anaeromicrobium sediminis DY2726D isolated from West Pacific Ocean sediments.</title>
        <authorList>
            <person name="Zeng X."/>
        </authorList>
    </citation>
    <scope>NUCLEOTIDE SEQUENCE [LARGE SCALE GENOMIC DNA]</scope>
    <source>
        <strain evidence="6 7">DY2726D</strain>
    </source>
</reference>
<dbReference type="OrthoDB" id="2796at2"/>
<keyword evidence="4" id="KW-0175">Coiled coil</keyword>
<keyword evidence="2" id="KW-0813">Transport</keyword>
<dbReference type="CDD" id="cd13673">
    <property type="entry name" value="PBP2_TRAP_SBP_like_2"/>
    <property type="match status" value="1"/>
</dbReference>
<evidence type="ECO:0000256" key="5">
    <source>
        <dbReference type="SAM" id="SignalP"/>
    </source>
</evidence>
<dbReference type="PROSITE" id="PS51257">
    <property type="entry name" value="PROKAR_LIPOPROTEIN"/>
    <property type="match status" value="1"/>
</dbReference>
<dbReference type="InterPro" id="IPR038404">
    <property type="entry name" value="TRAP_DctP_sf"/>
</dbReference>
<dbReference type="Gene3D" id="3.40.190.170">
    <property type="entry name" value="Bacterial extracellular solute-binding protein, family 7"/>
    <property type="match status" value="1"/>
</dbReference>
<evidence type="ECO:0000313" key="6">
    <source>
        <dbReference type="EMBL" id="PAB58484.1"/>
    </source>
</evidence>
<comment type="caution">
    <text evidence="6">The sequence shown here is derived from an EMBL/GenBank/DDBJ whole genome shotgun (WGS) entry which is preliminary data.</text>
</comment>
<sequence>MKMKIFKKMSLIIVSMVLLITSITGCTSSTSAGGENKESKARKWKIGHVRPKGTVVDNDVTEFVNNVKEASDGLIEIEIYPSSQLGDYNVVQERVGMADIEMQLAPAGTNVDKSLGISSAPYLATNWDEARELFKRDGVLINAIEEKFEKQGIKVIASYPVYFGGIALAKEPKDPANLQVSQNMKIRVPGIKSYEATAEALGYMATPIPYAEAFTAMQTGIVDGAIGSGAEGYYSSFRDVTKCYLPLNDHFEMWYLYMSLDVWNDLSDDEKKMLEEIGLKLEEKRYETAEADQKEFENKLKEEGIKVIEFTDEELANFAKKVRETVWPEIKDEFGAELFDSVTENIK</sequence>
<proteinExistence type="inferred from homology"/>
<keyword evidence="7" id="KW-1185">Reference proteome</keyword>
<dbReference type="Pfam" id="PF03480">
    <property type="entry name" value="DctP"/>
    <property type="match status" value="1"/>
</dbReference>
<dbReference type="Proteomes" id="UP000216024">
    <property type="component" value="Unassembled WGS sequence"/>
</dbReference>
<feature type="coiled-coil region" evidence="4">
    <location>
        <begin position="279"/>
        <end position="306"/>
    </location>
</feature>
<feature type="signal peptide" evidence="5">
    <location>
        <begin position="1"/>
        <end position="26"/>
    </location>
</feature>
<evidence type="ECO:0000256" key="4">
    <source>
        <dbReference type="SAM" id="Coils"/>
    </source>
</evidence>
<dbReference type="NCBIfam" id="NF037995">
    <property type="entry name" value="TRAP_S1"/>
    <property type="match status" value="1"/>
</dbReference>
<accession>A0A267MFX0</accession>
<dbReference type="AlphaFoldDB" id="A0A267MFX0"/>
<gene>
    <name evidence="6" type="ORF">CCE28_15375</name>
</gene>
<dbReference type="PANTHER" id="PTHR33376:SF7">
    <property type="entry name" value="C4-DICARBOXYLATE-BINDING PROTEIN DCTB"/>
    <property type="match status" value="1"/>
</dbReference>
<dbReference type="EMBL" id="NIBG01000015">
    <property type="protein sequence ID" value="PAB58484.1"/>
    <property type="molecule type" value="Genomic_DNA"/>
</dbReference>
<evidence type="ECO:0000256" key="2">
    <source>
        <dbReference type="ARBA" id="ARBA00022448"/>
    </source>
</evidence>
<evidence type="ECO:0000256" key="3">
    <source>
        <dbReference type="ARBA" id="ARBA00022729"/>
    </source>
</evidence>
<organism evidence="6 7">
    <name type="scientific">Anaeromicrobium sediminis</name>
    <dbReference type="NCBI Taxonomy" id="1478221"/>
    <lineage>
        <taxon>Bacteria</taxon>
        <taxon>Bacillati</taxon>
        <taxon>Bacillota</taxon>
        <taxon>Clostridia</taxon>
        <taxon>Peptostreptococcales</taxon>
        <taxon>Thermotaleaceae</taxon>
        <taxon>Anaeromicrobium</taxon>
    </lineage>
</organism>
<keyword evidence="3 5" id="KW-0732">Signal</keyword>
<evidence type="ECO:0000313" key="7">
    <source>
        <dbReference type="Proteomes" id="UP000216024"/>
    </source>
</evidence>
<evidence type="ECO:0000256" key="1">
    <source>
        <dbReference type="ARBA" id="ARBA00009023"/>
    </source>
</evidence>
<dbReference type="PANTHER" id="PTHR33376">
    <property type="match status" value="1"/>
</dbReference>
<dbReference type="InterPro" id="IPR018389">
    <property type="entry name" value="DctP_fam"/>
</dbReference>
<protein>
    <submittedName>
        <fullName evidence="6">C4-dicarboxylate ABC transporter</fullName>
    </submittedName>
</protein>
<feature type="chain" id="PRO_5039626103" evidence="5">
    <location>
        <begin position="27"/>
        <end position="347"/>
    </location>
</feature>
<comment type="similarity">
    <text evidence="1">Belongs to the bacterial solute-binding protein 7 family.</text>
</comment>